<dbReference type="AlphaFoldDB" id="A0A5P2UFB1"/>
<dbReference type="GO" id="GO:0016137">
    <property type="term" value="P:glycoside metabolic process"/>
    <property type="evidence" value="ECO:0007669"/>
    <property type="project" value="UniProtKB-ARBA"/>
</dbReference>
<dbReference type="Proteomes" id="UP000634660">
    <property type="component" value="Unassembled WGS sequence"/>
</dbReference>
<evidence type="ECO:0000256" key="2">
    <source>
        <dbReference type="SAM" id="MobiDB-lite"/>
    </source>
</evidence>
<dbReference type="InterPro" id="IPR024078">
    <property type="entry name" value="LmbE-like_dom_sf"/>
</dbReference>
<evidence type="ECO:0000313" key="5">
    <source>
        <dbReference type="Proteomes" id="UP000326831"/>
    </source>
</evidence>
<name>A0A5P2UFB1_9ACTN</name>
<evidence type="ECO:0000313" key="3">
    <source>
        <dbReference type="EMBL" id="GGZ63187.1"/>
    </source>
</evidence>
<keyword evidence="5" id="KW-1185">Reference proteome</keyword>
<accession>A0A5P2UFB1</accession>
<proteinExistence type="predicted"/>
<organism evidence="4 5">
    <name type="scientific">Streptomyces subrutilus</name>
    <dbReference type="NCBI Taxonomy" id="36818"/>
    <lineage>
        <taxon>Bacteria</taxon>
        <taxon>Bacillati</taxon>
        <taxon>Actinomycetota</taxon>
        <taxon>Actinomycetes</taxon>
        <taxon>Kitasatosporales</taxon>
        <taxon>Streptomycetaceae</taxon>
        <taxon>Streptomyces</taxon>
    </lineage>
</organism>
<feature type="region of interest" description="Disordered" evidence="2">
    <location>
        <begin position="1"/>
        <end position="34"/>
    </location>
</feature>
<reference evidence="4 5" key="2">
    <citation type="submission" date="2017-09" db="EMBL/GenBank/DDBJ databases">
        <authorList>
            <person name="Lee N."/>
            <person name="Cho B.-K."/>
        </authorList>
    </citation>
    <scope>NUCLEOTIDE SEQUENCE [LARGE SCALE GENOMIC DNA]</scope>
    <source>
        <strain evidence="4 5">ATCC 27467</strain>
    </source>
</reference>
<evidence type="ECO:0000313" key="4">
    <source>
        <dbReference type="EMBL" id="QEU77902.1"/>
    </source>
</evidence>
<dbReference type="EMBL" id="BMVX01000007">
    <property type="protein sequence ID" value="GGZ63187.1"/>
    <property type="molecule type" value="Genomic_DNA"/>
</dbReference>
<dbReference type="InterPro" id="IPR003737">
    <property type="entry name" value="GlcNAc_PI_deacetylase-related"/>
</dbReference>
<gene>
    <name evidence="4" type="ORF">CP968_06070</name>
    <name evidence="3" type="ORF">GCM10010371_23420</name>
</gene>
<sequence>MTAGTPGTARAAGAAGTPQGAPAADPIQAPGTPEHRWRAWHGFAGLPAADLPVRGRVVVVAAHPDDEVLGAGGTLALLARAGLALTVVSVTDGERSHPGSTRVTPDALAAVRAAELRRALDALGATDAEVVRLAVPDTRLAHHEEQVAAALAPLLDGARLCLAPWTGDVHGDHEAAGRAATAAARAAAVTCWTYPVWMWHWARPGDPAVPWDAAVAVRLPPGTAARKRRAVRHFVSQTAPLGPDPADAAVLPPEELAHHLRDIEVFFT</sequence>
<dbReference type="SUPFAM" id="SSF102588">
    <property type="entry name" value="LmbE-like"/>
    <property type="match status" value="1"/>
</dbReference>
<dbReference type="GO" id="GO:0016811">
    <property type="term" value="F:hydrolase activity, acting on carbon-nitrogen (but not peptide) bonds, in linear amides"/>
    <property type="evidence" value="ECO:0007669"/>
    <property type="project" value="TreeGrafter"/>
</dbReference>
<dbReference type="OrthoDB" id="116799at2"/>
<dbReference type="Pfam" id="PF02585">
    <property type="entry name" value="PIG-L"/>
    <property type="match status" value="1"/>
</dbReference>
<reference evidence="3" key="3">
    <citation type="submission" date="2020-09" db="EMBL/GenBank/DDBJ databases">
        <authorList>
            <person name="Sun Q."/>
            <person name="Ohkuma M."/>
        </authorList>
    </citation>
    <scope>NUCLEOTIDE SEQUENCE</scope>
    <source>
        <strain evidence="3">JCM 4834</strain>
    </source>
</reference>
<dbReference type="PANTHER" id="PTHR12993:SF29">
    <property type="entry name" value="BLR3841 PROTEIN"/>
    <property type="match status" value="1"/>
</dbReference>
<dbReference type="Proteomes" id="UP000326831">
    <property type="component" value="Chromosome"/>
</dbReference>
<evidence type="ECO:0000256" key="1">
    <source>
        <dbReference type="ARBA" id="ARBA00022833"/>
    </source>
</evidence>
<keyword evidence="1" id="KW-0862">Zinc</keyword>
<dbReference type="EMBL" id="CP023701">
    <property type="protein sequence ID" value="QEU77902.1"/>
    <property type="molecule type" value="Genomic_DNA"/>
</dbReference>
<protein>
    <submittedName>
        <fullName evidence="3">Acetylglucosaminylphosphatidylinositol deacetylase</fullName>
    </submittedName>
    <submittedName>
        <fullName evidence="4">PIG-L family deacetylase</fullName>
    </submittedName>
</protein>
<feature type="compositionally biased region" description="Low complexity" evidence="2">
    <location>
        <begin position="1"/>
        <end position="26"/>
    </location>
</feature>
<reference evidence="3" key="1">
    <citation type="journal article" date="2014" name="Int. J. Syst. Evol. Microbiol.">
        <title>Complete genome sequence of Corynebacterium casei LMG S-19264T (=DSM 44701T), isolated from a smear-ripened cheese.</title>
        <authorList>
            <consortium name="US DOE Joint Genome Institute (JGI-PGF)"/>
            <person name="Walter F."/>
            <person name="Albersmeier A."/>
            <person name="Kalinowski J."/>
            <person name="Ruckert C."/>
        </authorList>
    </citation>
    <scope>NUCLEOTIDE SEQUENCE</scope>
    <source>
        <strain evidence="3">JCM 4834</strain>
    </source>
</reference>
<dbReference type="Gene3D" id="3.40.50.10320">
    <property type="entry name" value="LmbE-like"/>
    <property type="match status" value="1"/>
</dbReference>
<dbReference type="KEGG" id="ssub:CP968_06070"/>
<dbReference type="PANTHER" id="PTHR12993">
    <property type="entry name" value="N-ACETYLGLUCOSAMINYL-PHOSPHATIDYLINOSITOL DE-N-ACETYLASE-RELATED"/>
    <property type="match status" value="1"/>
</dbReference>
<dbReference type="RefSeq" id="WP_150517004.1">
    <property type="nucleotide sequence ID" value="NZ_BMVX01000007.1"/>
</dbReference>